<dbReference type="PRINTS" id="PR01543">
    <property type="entry name" value="ANATRNSFRASE"/>
</dbReference>
<dbReference type="RefSeq" id="WP_116358582.1">
    <property type="nucleotide sequence ID" value="NZ_LT976854.1"/>
</dbReference>
<keyword evidence="3" id="KW-0012">Acyltransferase</keyword>
<accession>A0A975XA84</accession>
<dbReference type="Pfam" id="PF00797">
    <property type="entry name" value="Acetyltransf_2"/>
    <property type="match status" value="1"/>
</dbReference>
<organism evidence="3 4">
    <name type="scientific">Cupriavidus taiwanensis</name>
    <dbReference type="NCBI Taxonomy" id="164546"/>
    <lineage>
        <taxon>Bacteria</taxon>
        <taxon>Pseudomonadati</taxon>
        <taxon>Pseudomonadota</taxon>
        <taxon>Betaproteobacteria</taxon>
        <taxon>Burkholderiales</taxon>
        <taxon>Burkholderiaceae</taxon>
        <taxon>Cupriavidus</taxon>
    </lineage>
</organism>
<comment type="caution">
    <text evidence="3">The sequence shown here is derived from an EMBL/GenBank/DDBJ whole genome shotgun (WGS) entry which is preliminary data.</text>
</comment>
<dbReference type="OrthoDB" id="7181050at2"/>
<dbReference type="Gene3D" id="3.30.2140.10">
    <property type="entry name" value="Arylamine N-acetyltransferase"/>
    <property type="match status" value="1"/>
</dbReference>
<evidence type="ECO:0000313" key="3">
    <source>
        <dbReference type="EMBL" id="SOY63430.1"/>
    </source>
</evidence>
<dbReference type="PANTHER" id="PTHR11786">
    <property type="entry name" value="N-HYDROXYARYLAMINE O-ACETYLTRANSFERASE"/>
    <property type="match status" value="1"/>
</dbReference>
<evidence type="ECO:0000313" key="4">
    <source>
        <dbReference type="Proteomes" id="UP000256780"/>
    </source>
</evidence>
<dbReference type="PANTHER" id="PTHR11786:SF0">
    <property type="entry name" value="ARYLAMINE N-ACETYLTRANSFERASE 4-RELATED"/>
    <property type="match status" value="1"/>
</dbReference>
<dbReference type="Proteomes" id="UP000256780">
    <property type="component" value="Chromosome CBM2587_b"/>
</dbReference>
<dbReference type="Gene3D" id="2.40.128.150">
    <property type="entry name" value="Cysteine proteinases"/>
    <property type="match status" value="1"/>
</dbReference>
<evidence type="ECO:0000256" key="1">
    <source>
        <dbReference type="ARBA" id="ARBA00006547"/>
    </source>
</evidence>
<protein>
    <submittedName>
        <fullName evidence="3">Arylamine N-acetyltransferase</fullName>
        <ecNumber evidence="3">2.3.1.5</ecNumber>
    </submittedName>
</protein>
<proteinExistence type="inferred from homology"/>
<keyword evidence="3" id="KW-0808">Transferase</keyword>
<evidence type="ECO:0000256" key="2">
    <source>
        <dbReference type="RuleBase" id="RU003452"/>
    </source>
</evidence>
<dbReference type="EC" id="2.3.1.5" evidence="3"/>
<comment type="similarity">
    <text evidence="1 2">Belongs to the arylamine N-acetyltransferase family.</text>
</comment>
<dbReference type="InterPro" id="IPR001447">
    <property type="entry name" value="Arylamine_N-AcTrfase"/>
</dbReference>
<dbReference type="EMBL" id="OFSQ01000035">
    <property type="protein sequence ID" value="SOY63430.1"/>
    <property type="molecule type" value="Genomic_DNA"/>
</dbReference>
<name>A0A975XA84_9BURK</name>
<dbReference type="AlphaFoldDB" id="A0A975XA84"/>
<sequence length="289" mass="31389">MTTLNAAQLDAWLARLGIAAPPSPTLHALDAVLAAHLASIPFENVDPLLRRPVRIDLEAVFDKLVTRRRGGYCFELNTLLSAGLGALGYVVTPLAARVRWGVPDDVPTMTSHMLLRVEVAHRSYLADVGFGGPTPFRAMPLSEPADDDFPYRLAPSPAQADASAFHSYDLQARGDAGWIPIYRFDLTPQPSIDFEPRNWYVSTHPDSIFLRRLMAARTDADGTRVTLADGELAERAPDGSVRRTQLQQADAVVQALSDRFGILLDQDLRDGLMAALPALLAPATASAGR</sequence>
<dbReference type="InterPro" id="IPR038765">
    <property type="entry name" value="Papain-like_cys_pep_sf"/>
</dbReference>
<gene>
    <name evidence="3" type="primary">nhoA</name>
    <name evidence="3" type="ORF">CBM2587_B60442</name>
</gene>
<dbReference type="SUPFAM" id="SSF54001">
    <property type="entry name" value="Cysteine proteinases"/>
    <property type="match status" value="1"/>
</dbReference>
<reference evidence="3 4" key="1">
    <citation type="submission" date="2018-01" db="EMBL/GenBank/DDBJ databases">
        <authorList>
            <person name="Clerissi C."/>
        </authorList>
    </citation>
    <scope>NUCLEOTIDE SEQUENCE [LARGE SCALE GENOMIC DNA]</scope>
    <source>
        <strain evidence="3">Cupriavidus sp. LMG 19464</strain>
    </source>
</reference>
<dbReference type="GO" id="GO:0004060">
    <property type="term" value="F:arylamine N-acetyltransferase activity"/>
    <property type="evidence" value="ECO:0007669"/>
    <property type="project" value="UniProtKB-EC"/>
</dbReference>